<reference evidence="3 4" key="1">
    <citation type="submission" date="2020-12" db="EMBL/GenBank/DDBJ databases">
        <title>Whole genome sequences of gut porcine anaerobes.</title>
        <authorList>
            <person name="Kubasova T."/>
            <person name="Jahodarova E."/>
            <person name="Rychlik I."/>
        </authorList>
    </citation>
    <scope>NUCLEOTIDE SEQUENCE [LARGE SCALE GENOMIC DNA]</scope>
    <source>
        <strain evidence="3 4">An867</strain>
    </source>
</reference>
<name>A0ABS9CLG4_9FIRM</name>
<evidence type="ECO:0000256" key="2">
    <source>
        <dbReference type="SAM" id="Phobius"/>
    </source>
</evidence>
<feature type="transmembrane region" description="Helical" evidence="2">
    <location>
        <begin position="78"/>
        <end position="96"/>
    </location>
</feature>
<dbReference type="RefSeq" id="WP_235322800.1">
    <property type="nucleotide sequence ID" value="NZ_JAFBIT010000001.1"/>
</dbReference>
<proteinExistence type="predicted"/>
<gene>
    <name evidence="3" type="ORF">JQM67_04215</name>
</gene>
<comment type="caution">
    <text evidence="3">The sequence shown here is derived from an EMBL/GenBank/DDBJ whole genome shotgun (WGS) entry which is preliminary data.</text>
</comment>
<dbReference type="Proteomes" id="UP001299220">
    <property type="component" value="Unassembled WGS sequence"/>
</dbReference>
<protein>
    <recommendedName>
        <fullName evidence="5">YcxB family protein</fullName>
    </recommendedName>
</protein>
<feature type="region of interest" description="Disordered" evidence="1">
    <location>
        <begin position="1"/>
        <end position="52"/>
    </location>
</feature>
<sequence>MAEEFKNTEDEQNLAAAAMDNDEDIDRYIRELTGKEEPKKQEEEKDEPETEQFRVTSQIGEDDYKAFIRYSTLFRFKWLLPVFVIVPLVFSLIFAFHDGKFYSGNLILSLVVLYLAITLIIVIRCVRWISKIKKNNPNVMHLTETTLVFLTNSIVNMKNGNHIKVGYKHMIDVGESRTHFIMYFDNGKSMVFRKEDMPVEEQNAFRPFIQSKVHKQKMSQIMKK</sequence>
<evidence type="ECO:0000313" key="4">
    <source>
        <dbReference type="Proteomes" id="UP001299220"/>
    </source>
</evidence>
<keyword evidence="4" id="KW-1185">Reference proteome</keyword>
<keyword evidence="2" id="KW-0472">Membrane</keyword>
<evidence type="ECO:0008006" key="5">
    <source>
        <dbReference type="Google" id="ProtNLM"/>
    </source>
</evidence>
<evidence type="ECO:0000256" key="1">
    <source>
        <dbReference type="SAM" id="MobiDB-lite"/>
    </source>
</evidence>
<keyword evidence="2" id="KW-1133">Transmembrane helix</keyword>
<feature type="transmembrane region" description="Helical" evidence="2">
    <location>
        <begin position="102"/>
        <end position="126"/>
    </location>
</feature>
<accession>A0ABS9CLG4</accession>
<evidence type="ECO:0000313" key="3">
    <source>
        <dbReference type="EMBL" id="MCF2651798.1"/>
    </source>
</evidence>
<keyword evidence="2" id="KW-0812">Transmembrane</keyword>
<organism evidence="3 4">
    <name type="scientific">Anaeromassilibacillus senegalensis</name>
    <dbReference type="NCBI Taxonomy" id="1673717"/>
    <lineage>
        <taxon>Bacteria</taxon>
        <taxon>Bacillati</taxon>
        <taxon>Bacillota</taxon>
        <taxon>Clostridia</taxon>
        <taxon>Eubacteriales</taxon>
        <taxon>Acutalibacteraceae</taxon>
        <taxon>Anaeromassilibacillus</taxon>
    </lineage>
</organism>
<dbReference type="EMBL" id="JAFBIT010000001">
    <property type="protein sequence ID" value="MCF2651798.1"/>
    <property type="molecule type" value="Genomic_DNA"/>
</dbReference>
<feature type="compositionally biased region" description="Basic and acidic residues" evidence="1">
    <location>
        <begin position="26"/>
        <end position="43"/>
    </location>
</feature>